<sequence>MKSLRYALTLLVSLAVLALIALQLCIVEPGDLAQPVSIDEVSFLADGGTLVVELKGANGKRLFAIRQGSLYVESDRQPMAIGCSCFGFPYARNVARGDERERAVQALLEGWVTANTTAEDRARIETRSNLEQIPATAYGVLEMLNWIRTRQ</sequence>
<dbReference type="OrthoDB" id="8857524at2"/>
<proteinExistence type="predicted"/>
<comment type="caution">
    <text evidence="1">The sequence shown here is derived from an EMBL/GenBank/DDBJ whole genome shotgun (WGS) entry which is preliminary data.</text>
</comment>
<keyword evidence="2" id="KW-1185">Reference proteome</keyword>
<dbReference type="RefSeq" id="WP_126473061.1">
    <property type="nucleotide sequence ID" value="NZ_RXOE01000009.1"/>
</dbReference>
<dbReference type="AlphaFoldDB" id="A0A431TEN4"/>
<reference evidence="1 2" key="1">
    <citation type="submission" date="2018-12" db="EMBL/GenBank/DDBJ databases">
        <title>The genome of Variovorax gossypii DSM 100435.</title>
        <authorList>
            <person name="Gao J."/>
            <person name="Sun J."/>
        </authorList>
    </citation>
    <scope>NUCLEOTIDE SEQUENCE [LARGE SCALE GENOMIC DNA]</scope>
    <source>
        <strain evidence="1 2">DSM 100435</strain>
    </source>
</reference>
<dbReference type="Proteomes" id="UP000267418">
    <property type="component" value="Unassembled WGS sequence"/>
</dbReference>
<dbReference type="EMBL" id="RXOE01000009">
    <property type="protein sequence ID" value="RTQ31406.1"/>
    <property type="molecule type" value="Genomic_DNA"/>
</dbReference>
<organism evidence="1 2">
    <name type="scientific">Variovorax gossypii</name>
    <dbReference type="NCBI Taxonomy" id="1679495"/>
    <lineage>
        <taxon>Bacteria</taxon>
        <taxon>Pseudomonadati</taxon>
        <taxon>Pseudomonadota</taxon>
        <taxon>Betaproteobacteria</taxon>
        <taxon>Burkholderiales</taxon>
        <taxon>Comamonadaceae</taxon>
        <taxon>Variovorax</taxon>
    </lineage>
</organism>
<name>A0A431TEN4_9BURK</name>
<protein>
    <submittedName>
        <fullName evidence="1">Uncharacterized protein</fullName>
    </submittedName>
</protein>
<gene>
    <name evidence="1" type="ORF">EJP69_25505</name>
</gene>
<evidence type="ECO:0000313" key="1">
    <source>
        <dbReference type="EMBL" id="RTQ31406.1"/>
    </source>
</evidence>
<evidence type="ECO:0000313" key="2">
    <source>
        <dbReference type="Proteomes" id="UP000267418"/>
    </source>
</evidence>
<accession>A0A431TEN4</accession>